<keyword evidence="3" id="KW-0520">NAD</keyword>
<dbReference type="Pfam" id="PF01885">
    <property type="entry name" value="PTS_2-RNA"/>
    <property type="match status" value="1"/>
</dbReference>
<organism evidence="5 6">
    <name type="scientific">Pseudomonas syringae</name>
    <dbReference type="NCBI Taxonomy" id="317"/>
    <lineage>
        <taxon>Bacteria</taxon>
        <taxon>Pseudomonadati</taxon>
        <taxon>Pseudomonadota</taxon>
        <taxon>Gammaproteobacteria</taxon>
        <taxon>Pseudomonadales</taxon>
        <taxon>Pseudomonadaceae</taxon>
        <taxon>Pseudomonas</taxon>
    </lineage>
</organism>
<name>A0AB38C4Y8_PSESX</name>
<evidence type="ECO:0000313" key="6">
    <source>
        <dbReference type="Proteomes" id="UP000183083"/>
    </source>
</evidence>
<evidence type="ECO:0000256" key="1">
    <source>
        <dbReference type="ARBA" id="ARBA00009836"/>
    </source>
</evidence>
<dbReference type="RefSeq" id="WP_139218925.1">
    <property type="nucleotide sequence ID" value="NZ_FOVV01000038.1"/>
</dbReference>
<dbReference type="GO" id="GO:0000215">
    <property type="term" value="F:tRNA 2'-phosphotransferase activity"/>
    <property type="evidence" value="ECO:0007669"/>
    <property type="project" value="TreeGrafter"/>
</dbReference>
<comment type="similarity">
    <text evidence="1">Belongs to the KptA/TPT1 family.</text>
</comment>
<dbReference type="PANTHER" id="PTHR12684:SF2">
    <property type="entry name" value="TRNA 2'-PHOSPHOTRANSFERASE 1"/>
    <property type="match status" value="1"/>
</dbReference>
<comment type="caution">
    <text evidence="5">The sequence shown here is derived from an EMBL/GenBank/DDBJ whole genome shotgun (WGS) entry which is preliminary data.</text>
</comment>
<evidence type="ECO:0000256" key="2">
    <source>
        <dbReference type="ARBA" id="ARBA00022679"/>
    </source>
</evidence>
<evidence type="ECO:0000313" key="5">
    <source>
        <dbReference type="EMBL" id="SFO57996.1"/>
    </source>
</evidence>
<dbReference type="EMBL" id="FOVV01000038">
    <property type="protein sequence ID" value="SFO57996.1"/>
    <property type="molecule type" value="Genomic_DNA"/>
</dbReference>
<gene>
    <name evidence="5" type="ORF">SAMN05444065_13813</name>
</gene>
<protein>
    <submittedName>
        <fullName evidence="5">RNA:NAD 2'-phosphotransferase, TPT1/KptA family</fullName>
    </submittedName>
</protein>
<dbReference type="SUPFAM" id="SSF56399">
    <property type="entry name" value="ADP-ribosylation"/>
    <property type="match status" value="1"/>
</dbReference>
<keyword evidence="2" id="KW-0808">Transferase</keyword>
<dbReference type="InterPro" id="IPR011009">
    <property type="entry name" value="Kinase-like_dom_sf"/>
</dbReference>
<dbReference type="InterPro" id="IPR002745">
    <property type="entry name" value="Ptrans_KptA/Tpt1"/>
</dbReference>
<dbReference type="Proteomes" id="UP000183083">
    <property type="component" value="Unassembled WGS sequence"/>
</dbReference>
<dbReference type="InterPro" id="IPR042081">
    <property type="entry name" value="RNA_2'-PTrans_C"/>
</dbReference>
<reference evidence="5 6" key="1">
    <citation type="submission" date="2016-10" db="EMBL/GenBank/DDBJ databases">
        <authorList>
            <person name="Varghese N."/>
            <person name="Submissions S."/>
        </authorList>
    </citation>
    <scope>NUCLEOTIDE SEQUENCE [LARGE SCALE GENOMIC DNA]</scope>
    <source>
        <strain evidence="5 6">BS0292</strain>
    </source>
</reference>
<proteinExistence type="inferred from homology"/>
<feature type="domain" description="Aminoglycoside phosphotransferase" evidence="4">
    <location>
        <begin position="94"/>
        <end position="304"/>
    </location>
</feature>
<feature type="non-terminal residue" evidence="5">
    <location>
        <position position="1"/>
    </location>
</feature>
<dbReference type="PANTHER" id="PTHR12684">
    <property type="entry name" value="PUTATIVE PHOSPHOTRANSFERASE"/>
    <property type="match status" value="1"/>
</dbReference>
<dbReference type="AlphaFoldDB" id="A0AB38C4Y8"/>
<evidence type="ECO:0000256" key="3">
    <source>
        <dbReference type="ARBA" id="ARBA00023027"/>
    </source>
</evidence>
<dbReference type="Gene3D" id="3.20.170.30">
    <property type="match status" value="1"/>
</dbReference>
<dbReference type="InterPro" id="IPR042080">
    <property type="entry name" value="RNA_2'-PTrans_N"/>
</dbReference>
<sequence length="571" mass="63238">RHRRRSSVSSGKLGERCWGILPNQETFFRVSLEVFNALTATHPTWPLPLIGIARVREYLAGLSVEEDLSATESWRDAATLALNSPIYARSNLGGRNEVFAVADARGFLSETFVFKRTTKEKALHEKAMLSALHLEITQQGDANLFEVPRSLAIVEVFSDDDRRWVHVSQRAAGRLVSELAAEEASNVLEPITDLLAVFHRVGGSAPEGKSAWRSLKQYLKMWSRTLFPPQQAERFVESLHSIFPGKLPLVRKRDGHASNWLVDPAGRIVAIDLESTDFVPIGYDVSQLIEDNALIPASPDGWRSRIAIMERYLSRMETPLSKSALVAAYGWFAITRALRLGTERDAGKHLRRHARELCVLLTEFGDDATQSLARELLQALSRIEQSNTEDSVPSHDHRRLSKAMAYQLRHDGPNNGVAIDKTGFASMDDLARALKVDSSHLLAVAEHPGEPRFEVRDERIRALYGHTLNVVVEAGIKVGTPTALYHGSSWSVLDAIIKDGVNPMQRRMVHLTNIAGEAVAVGARKGAPIVLAIDQFHDAEPVAEGIWVAPCILPNRLSIVNPFIKEGGSVR</sequence>
<dbReference type="GO" id="GO:0006388">
    <property type="term" value="P:tRNA splicing, via endonucleolytic cleavage and ligation"/>
    <property type="evidence" value="ECO:0007669"/>
    <property type="project" value="TreeGrafter"/>
</dbReference>
<accession>A0AB38C4Y8</accession>
<evidence type="ECO:0000259" key="4">
    <source>
        <dbReference type="Pfam" id="PF01636"/>
    </source>
</evidence>
<dbReference type="InterPro" id="IPR002575">
    <property type="entry name" value="Aminoglycoside_PTrfase"/>
</dbReference>
<dbReference type="Gene3D" id="1.10.10.970">
    <property type="entry name" value="RNA 2'-phosphotransferase, Tpt1/KptA family, N-terminal domain"/>
    <property type="match status" value="1"/>
</dbReference>
<dbReference type="Pfam" id="PF01636">
    <property type="entry name" value="APH"/>
    <property type="match status" value="1"/>
</dbReference>
<dbReference type="SUPFAM" id="SSF56112">
    <property type="entry name" value="Protein kinase-like (PK-like)"/>
    <property type="match status" value="1"/>
</dbReference>